<proteinExistence type="inferred from homology"/>
<reference evidence="3 4" key="1">
    <citation type="journal article" date="2018" name="Proc. Natl. Acad. Sci. U.S.A.">
        <title>Draft genome sequence of Camellia sinensis var. sinensis provides insights into the evolution of the tea genome and tea quality.</title>
        <authorList>
            <person name="Wei C."/>
            <person name="Yang H."/>
            <person name="Wang S."/>
            <person name="Zhao J."/>
            <person name="Liu C."/>
            <person name="Gao L."/>
            <person name="Xia E."/>
            <person name="Lu Y."/>
            <person name="Tai Y."/>
            <person name="She G."/>
            <person name="Sun J."/>
            <person name="Cao H."/>
            <person name="Tong W."/>
            <person name="Gao Q."/>
            <person name="Li Y."/>
            <person name="Deng W."/>
            <person name="Jiang X."/>
            <person name="Wang W."/>
            <person name="Chen Q."/>
            <person name="Zhang S."/>
            <person name="Li H."/>
            <person name="Wu J."/>
            <person name="Wang P."/>
            <person name="Li P."/>
            <person name="Shi C."/>
            <person name="Zheng F."/>
            <person name="Jian J."/>
            <person name="Huang B."/>
            <person name="Shan D."/>
            <person name="Shi M."/>
            <person name="Fang C."/>
            <person name="Yue Y."/>
            <person name="Li F."/>
            <person name="Li D."/>
            <person name="Wei S."/>
            <person name="Han B."/>
            <person name="Jiang C."/>
            <person name="Yin Y."/>
            <person name="Xia T."/>
            <person name="Zhang Z."/>
            <person name="Bennetzen J.L."/>
            <person name="Zhao S."/>
            <person name="Wan X."/>
        </authorList>
    </citation>
    <scope>NUCLEOTIDE SEQUENCE [LARGE SCALE GENOMIC DNA]</scope>
    <source>
        <strain evidence="4">cv. Shuchazao</strain>
        <tissue evidence="3">Leaf</tissue>
    </source>
</reference>
<evidence type="ECO:0000313" key="3">
    <source>
        <dbReference type="EMBL" id="THG03004.1"/>
    </source>
</evidence>
<organism evidence="3 4">
    <name type="scientific">Camellia sinensis var. sinensis</name>
    <name type="common">China tea</name>
    <dbReference type="NCBI Taxonomy" id="542762"/>
    <lineage>
        <taxon>Eukaryota</taxon>
        <taxon>Viridiplantae</taxon>
        <taxon>Streptophyta</taxon>
        <taxon>Embryophyta</taxon>
        <taxon>Tracheophyta</taxon>
        <taxon>Spermatophyta</taxon>
        <taxon>Magnoliopsida</taxon>
        <taxon>eudicotyledons</taxon>
        <taxon>Gunneridae</taxon>
        <taxon>Pentapetalae</taxon>
        <taxon>asterids</taxon>
        <taxon>Ericales</taxon>
        <taxon>Theaceae</taxon>
        <taxon>Camellia</taxon>
    </lineage>
</organism>
<dbReference type="InterPro" id="IPR002554">
    <property type="entry name" value="PP2A_B56"/>
</dbReference>
<dbReference type="InterPro" id="IPR011989">
    <property type="entry name" value="ARM-like"/>
</dbReference>
<sequence length="662" mass="74556">MLKQFLSKLPRKSSKPDTIESPRRGSGNSSSSNSGDDGGGLQRTTSGTMVSIRSNATKRTSSVVFPSSVVTGIEPLLAFRDVPSSERLNLFISKLSLCNMVFDFTDPSKSTTEKDLKRVTLIELVDFVASCPPKFTESAMVAMCKMCENNLFRVFPPNYQSNSGGSENDDDEPMFDPAWPHLQIVYDLLLHFVTSSLLEAKVAKKYINHSFILRLLDLFDSEDPRERECLKTILHRIYGKFMVHRPFIRKSIGNVFYRFIFETERHNGIAELLEIFGSVISGFAVPLKEEHKIFLGRALVPLHKPKSLGVYFQQLSFCVTQFIEKEPKLALNVIRGLLKYWPITNTQKEVMLLSELEEIVEGINMGEFQKVMVPLFWRIGCCINSSHFQVLCFIFSRTGLYWNCVAHVSDSGRYVTGINRYGREIHSHRYTGEYPIRDSNFPVRTGRKISGFGFVIFVDEQLMRDTMNGQNIDVNEGPTEAAVVVPGDGGVAVMGMTMAVCLGCDQENVFAAMAKEGSEGVERRNWKKREKGTGGILSISLIFLSTERALFFWNNDQIVNLIAHNRHVILPIIFPALERNIQCHWNQSVLNLSLNVRKLFTEMDDGLVVACHAHFKEEQANLSVAAEKRKETWEQLENAASLQPITGNTAVLVTLLATSITC</sequence>
<comment type="similarity">
    <text evidence="1">Belongs to the phosphatase 2A regulatory subunit.</text>
</comment>
<evidence type="ECO:0000256" key="2">
    <source>
        <dbReference type="SAM" id="MobiDB-lite"/>
    </source>
</evidence>
<feature type="compositionally biased region" description="Polar residues" evidence="2">
    <location>
        <begin position="42"/>
        <end position="53"/>
    </location>
</feature>
<accession>A0A4S4DKH8</accession>
<feature type="compositionally biased region" description="Basic and acidic residues" evidence="2">
    <location>
        <begin position="14"/>
        <end position="23"/>
    </location>
</feature>
<dbReference type="Gene3D" id="1.25.10.10">
    <property type="entry name" value="Leucine-rich Repeat Variant"/>
    <property type="match status" value="1"/>
</dbReference>
<dbReference type="PANTHER" id="PTHR10257">
    <property type="entry name" value="SERINE/THREONINE PROTEIN PHOSPHATASE 2A PP2A REGULATORY SUBUNIT B"/>
    <property type="match status" value="1"/>
</dbReference>
<feature type="region of interest" description="Disordered" evidence="2">
    <location>
        <begin position="1"/>
        <end position="53"/>
    </location>
</feature>
<name>A0A4S4DKH8_CAMSN</name>
<dbReference type="Pfam" id="PF01603">
    <property type="entry name" value="B56"/>
    <property type="match status" value="2"/>
</dbReference>
<dbReference type="SUPFAM" id="SSF48371">
    <property type="entry name" value="ARM repeat"/>
    <property type="match status" value="2"/>
</dbReference>
<evidence type="ECO:0000256" key="1">
    <source>
        <dbReference type="PIRNR" id="PIRNR028043"/>
    </source>
</evidence>
<dbReference type="GO" id="GO:0007165">
    <property type="term" value="P:signal transduction"/>
    <property type="evidence" value="ECO:0007669"/>
    <property type="project" value="InterPro"/>
</dbReference>
<dbReference type="EMBL" id="SDRB02011072">
    <property type="protein sequence ID" value="THG03004.1"/>
    <property type="molecule type" value="Genomic_DNA"/>
</dbReference>
<dbReference type="GO" id="GO:0000159">
    <property type="term" value="C:protein phosphatase type 2A complex"/>
    <property type="evidence" value="ECO:0007669"/>
    <property type="project" value="UniProtKB-UniRule"/>
</dbReference>
<dbReference type="STRING" id="542762.A0A4S4DKH8"/>
<dbReference type="FunFam" id="1.25.10.10:FF:000353">
    <property type="entry name" value="Serine/threonine-protein phosphatase 2A 56 kDa regulatory subunit"/>
    <property type="match status" value="1"/>
</dbReference>
<dbReference type="InterPro" id="IPR016024">
    <property type="entry name" value="ARM-type_fold"/>
</dbReference>
<protein>
    <recommendedName>
        <fullName evidence="1">Serine/threonine protein phosphatase 2A regulatory subunit</fullName>
    </recommendedName>
</protein>
<comment type="function">
    <text evidence="1">The B regulatory subunit might modulate substrate selectivity and catalytic activity, and also might direct the localization of the catalytic enzyme to a particular subcellular compartment.</text>
</comment>
<dbReference type="Proteomes" id="UP000306102">
    <property type="component" value="Unassembled WGS sequence"/>
</dbReference>
<dbReference type="PANTHER" id="PTHR10257:SF59">
    <property type="entry name" value="SERINE_THREONINE PROTEIN PHOSPHATASE 2A 57 KDA REGULATORY SUBUNIT B' KAPPA ISOFORM"/>
    <property type="match status" value="1"/>
</dbReference>
<evidence type="ECO:0000313" key="4">
    <source>
        <dbReference type="Proteomes" id="UP000306102"/>
    </source>
</evidence>
<dbReference type="AlphaFoldDB" id="A0A4S4DKH8"/>
<keyword evidence="4" id="KW-1185">Reference proteome</keyword>
<feature type="compositionally biased region" description="Low complexity" evidence="2">
    <location>
        <begin position="25"/>
        <end position="35"/>
    </location>
</feature>
<dbReference type="GO" id="GO:0019888">
    <property type="term" value="F:protein phosphatase regulator activity"/>
    <property type="evidence" value="ECO:0007669"/>
    <property type="project" value="UniProtKB-UniRule"/>
</dbReference>
<dbReference type="PIRSF" id="PIRSF028043">
    <property type="entry name" value="PP2A_B56"/>
    <property type="match status" value="1"/>
</dbReference>
<comment type="caution">
    <text evidence="3">The sequence shown here is derived from an EMBL/GenBank/DDBJ whole genome shotgun (WGS) entry which is preliminary data.</text>
</comment>
<gene>
    <name evidence="3" type="ORF">TEA_005693</name>
</gene>